<name>A0A7J0E8J0_9ERIC</name>
<dbReference type="InterPro" id="IPR006747">
    <property type="entry name" value="DUF599"/>
</dbReference>
<organism evidence="2 3">
    <name type="scientific">Actinidia rufa</name>
    <dbReference type="NCBI Taxonomy" id="165716"/>
    <lineage>
        <taxon>Eukaryota</taxon>
        <taxon>Viridiplantae</taxon>
        <taxon>Streptophyta</taxon>
        <taxon>Embryophyta</taxon>
        <taxon>Tracheophyta</taxon>
        <taxon>Spermatophyta</taxon>
        <taxon>Magnoliopsida</taxon>
        <taxon>eudicotyledons</taxon>
        <taxon>Gunneridae</taxon>
        <taxon>Pentapetalae</taxon>
        <taxon>asterids</taxon>
        <taxon>Ericales</taxon>
        <taxon>Actinidiaceae</taxon>
        <taxon>Actinidia</taxon>
    </lineage>
</organism>
<accession>A0A7J0E8J0</accession>
<comment type="caution">
    <text evidence="2">The sequence shown here is derived from an EMBL/GenBank/DDBJ whole genome shotgun (WGS) entry which is preliminary data.</text>
</comment>
<feature type="transmembrane region" description="Helical" evidence="1">
    <location>
        <begin position="12"/>
        <end position="31"/>
    </location>
</feature>
<keyword evidence="1 2" id="KW-0812">Transmembrane</keyword>
<sequence>MLVVQSLRNTLLGTILSATIAIIIVLAVGALTNNSYNATHLITNYFFGSQSDRILMLKYCSASLFLLASFLCSSVAVGCFVDANFLINATSADDELPSTAHTGRVLERGFSLAVVGNRLLCIAFPLLLWLLGPVPVALSSVALVWGLYELDFACKLAKNIKQGHQ</sequence>
<evidence type="ECO:0000313" key="3">
    <source>
        <dbReference type="Proteomes" id="UP000585474"/>
    </source>
</evidence>
<protein>
    <submittedName>
        <fullName evidence="2">Transmembrane protein, putative</fullName>
    </submittedName>
</protein>
<keyword evidence="1" id="KW-1133">Transmembrane helix</keyword>
<dbReference type="PANTHER" id="PTHR31881:SF11">
    <property type="entry name" value="PROTEIN, PUTATIVE-RELATED"/>
    <property type="match status" value="1"/>
</dbReference>
<dbReference type="Proteomes" id="UP000585474">
    <property type="component" value="Unassembled WGS sequence"/>
</dbReference>
<dbReference type="EMBL" id="BJWL01000002">
    <property type="protein sequence ID" value="GFY82486.1"/>
    <property type="molecule type" value="Genomic_DNA"/>
</dbReference>
<evidence type="ECO:0000256" key="1">
    <source>
        <dbReference type="SAM" id="Phobius"/>
    </source>
</evidence>
<dbReference type="OrthoDB" id="761598at2759"/>
<feature type="transmembrane region" description="Helical" evidence="1">
    <location>
        <begin position="64"/>
        <end position="87"/>
    </location>
</feature>
<keyword evidence="1" id="KW-0472">Membrane</keyword>
<feature type="transmembrane region" description="Helical" evidence="1">
    <location>
        <begin position="126"/>
        <end position="148"/>
    </location>
</feature>
<keyword evidence="3" id="KW-1185">Reference proteome</keyword>
<proteinExistence type="predicted"/>
<dbReference type="Pfam" id="PF04654">
    <property type="entry name" value="DUF599"/>
    <property type="match status" value="1"/>
</dbReference>
<gene>
    <name evidence="2" type="ORF">Acr_02g0007260</name>
</gene>
<reference evidence="2 3" key="1">
    <citation type="submission" date="2019-07" db="EMBL/GenBank/DDBJ databases">
        <title>De Novo Assembly of kiwifruit Actinidia rufa.</title>
        <authorList>
            <person name="Sugita-Konishi S."/>
            <person name="Sato K."/>
            <person name="Mori E."/>
            <person name="Abe Y."/>
            <person name="Kisaki G."/>
            <person name="Hamano K."/>
            <person name="Suezawa K."/>
            <person name="Otani M."/>
            <person name="Fukuda T."/>
            <person name="Manabe T."/>
            <person name="Gomi K."/>
            <person name="Tabuchi M."/>
            <person name="Akimitsu K."/>
            <person name="Kataoka I."/>
        </authorList>
    </citation>
    <scope>NUCLEOTIDE SEQUENCE [LARGE SCALE GENOMIC DNA]</scope>
    <source>
        <strain evidence="3">cv. Fuchu</strain>
    </source>
</reference>
<evidence type="ECO:0000313" key="2">
    <source>
        <dbReference type="EMBL" id="GFY82486.1"/>
    </source>
</evidence>
<dbReference type="AlphaFoldDB" id="A0A7J0E8J0"/>
<dbReference type="PANTHER" id="PTHR31881">
    <property type="match status" value="1"/>
</dbReference>